<evidence type="ECO:0000256" key="1">
    <source>
        <dbReference type="SAM" id="Coils"/>
    </source>
</evidence>
<evidence type="ECO:0000313" key="3">
    <source>
        <dbReference type="Proteomes" id="UP000231259"/>
    </source>
</evidence>
<dbReference type="InterPro" id="IPR014556">
    <property type="entry name" value="UCP029407"/>
</dbReference>
<dbReference type="PIRSF" id="PIRSF029407">
    <property type="entry name" value="UCP029407"/>
    <property type="match status" value="1"/>
</dbReference>
<feature type="coiled-coil region" evidence="1">
    <location>
        <begin position="326"/>
        <end position="356"/>
    </location>
</feature>
<keyword evidence="1" id="KW-0175">Coiled coil</keyword>
<dbReference type="SUPFAM" id="SSF52540">
    <property type="entry name" value="P-loop containing nucleoside triphosphate hydrolases"/>
    <property type="match status" value="1"/>
</dbReference>
<keyword evidence="3" id="KW-1185">Reference proteome</keyword>
<evidence type="ECO:0000313" key="2">
    <source>
        <dbReference type="EMBL" id="PIL20953.1"/>
    </source>
</evidence>
<feature type="coiled-coil region" evidence="1">
    <location>
        <begin position="389"/>
        <end position="433"/>
    </location>
</feature>
<protein>
    <recommendedName>
        <fullName evidence="4">Sulfotransferase domain-containing protein</fullName>
    </recommendedName>
</protein>
<dbReference type="OrthoDB" id="7210452at2"/>
<name>A0A2G8RHJ1_9RHOB</name>
<evidence type="ECO:0008006" key="4">
    <source>
        <dbReference type="Google" id="ProtNLM"/>
    </source>
</evidence>
<gene>
    <name evidence="2" type="ORF">P775_06720</name>
</gene>
<comment type="caution">
    <text evidence="2">The sequence shown here is derived from an EMBL/GenBank/DDBJ whole genome shotgun (WGS) entry which is preliminary data.</text>
</comment>
<accession>A0A2G8RHJ1</accession>
<dbReference type="EMBL" id="AWWI01000049">
    <property type="protein sequence ID" value="PIL20953.1"/>
    <property type="molecule type" value="Genomic_DNA"/>
</dbReference>
<sequence>MAKTPKRPAAKQDKRRVAVVILGMHRSGTSALGGVLAQLGCDLPATLMSAHETNPKGFFESAAICQLNDDILASGGSGWSDWQPFNPTWFDSPRAEEFAAPAAELVHGEFAKSHLFVMKDPRICRLLPFWTGVLEAEDVRPVVVHIHRNPLDVANSLRTRDGMEEDLAQLIWLRHVLSAERDSRGLPRSFLSYDQLMQNWAGLTDRIARDLGLGWPRLSARAAADIGAFLMPALRHHLRPKEQLLENPFASEWIRKTYAILQEWAEGGENSADYPRLDQIAREFDHSAPTFAQLIETGRAAIRTVGKAETQLAEVRTELGACQKALDDGQQAHAALTEEKTQLEEAARRAEAAHLEEAEALARASQEVRVQHNTISELQSALAQRQLEAEDWMSAARAAQAALEEQQQAAQAALEEQQQAAQAQSEKALARNRTAEASVTRLTTEIAALSKILVAVENREAQQKAALQRDRDTQMAEAEAARIACDALLASTSWRVTAPLRRISRWLRPSGFG</sequence>
<proteinExistence type="predicted"/>
<organism evidence="2 3">
    <name type="scientific">Puniceibacterium antarcticum</name>
    <dbReference type="NCBI Taxonomy" id="1206336"/>
    <lineage>
        <taxon>Bacteria</taxon>
        <taxon>Pseudomonadati</taxon>
        <taxon>Pseudomonadota</taxon>
        <taxon>Alphaproteobacteria</taxon>
        <taxon>Rhodobacterales</taxon>
        <taxon>Paracoccaceae</taxon>
        <taxon>Puniceibacterium</taxon>
    </lineage>
</organism>
<dbReference type="RefSeq" id="WP_099910206.1">
    <property type="nucleotide sequence ID" value="NZ_AWWI01000049.1"/>
</dbReference>
<dbReference type="Gene3D" id="3.40.50.300">
    <property type="entry name" value="P-loop containing nucleotide triphosphate hydrolases"/>
    <property type="match status" value="1"/>
</dbReference>
<reference evidence="2 3" key="1">
    <citation type="submission" date="2013-09" db="EMBL/GenBank/DDBJ databases">
        <title>Genome sequencing of Phaeobacter antarcticus sp. nov. SM1211.</title>
        <authorList>
            <person name="Zhang X.-Y."/>
            <person name="Liu C."/>
            <person name="Chen X.-L."/>
            <person name="Xie B.-B."/>
            <person name="Qin Q.-L."/>
            <person name="Rong J.-C."/>
            <person name="Zhang Y.-Z."/>
        </authorList>
    </citation>
    <scope>NUCLEOTIDE SEQUENCE [LARGE SCALE GENOMIC DNA]</scope>
    <source>
        <strain evidence="2 3">SM1211</strain>
    </source>
</reference>
<dbReference type="AlphaFoldDB" id="A0A2G8RHJ1"/>
<dbReference type="InterPro" id="IPR027417">
    <property type="entry name" value="P-loop_NTPase"/>
</dbReference>
<dbReference type="Proteomes" id="UP000231259">
    <property type="component" value="Unassembled WGS sequence"/>
</dbReference>